<dbReference type="Proteomes" id="UP000307592">
    <property type="component" value="Unassembled WGS sequence"/>
</dbReference>
<sequence>MVDIDVPSWNSLGVIPPMDEAHPAGAYRSPYKTNIVKFVEKFSTTPKRISILKGFLEFRSELHKVGLVDGFQWINGSFNENIELLEKRPPNDIDVVTFFNIHPGDSQAAIVARNPELFQPNSAEWRKENYHVDSYFQSLQVASGNLVERTVYWYSMWSHRRDLTWKGFLQIPLSPEYDSDAKLILIKISSEGGEQ</sequence>
<dbReference type="Pfam" id="PF22014">
    <property type="entry name" value="DUF6932"/>
    <property type="match status" value="1"/>
</dbReference>
<dbReference type="InterPro" id="IPR053860">
    <property type="entry name" value="DUF6932"/>
</dbReference>
<organism evidence="1 2">
    <name type="scientific">Photorhabdus luminescens subsp. sonorensis</name>
    <dbReference type="NCBI Taxonomy" id="1173677"/>
    <lineage>
        <taxon>Bacteria</taxon>
        <taxon>Pseudomonadati</taxon>
        <taxon>Pseudomonadota</taxon>
        <taxon>Gammaproteobacteria</taxon>
        <taxon>Enterobacterales</taxon>
        <taxon>Morganellaceae</taxon>
        <taxon>Photorhabdus</taxon>
    </lineage>
</organism>
<name>A0A5C4RI75_PHOLU</name>
<evidence type="ECO:0000313" key="1">
    <source>
        <dbReference type="EMBL" id="TNH43782.1"/>
    </source>
</evidence>
<gene>
    <name evidence="1" type="ORF">EP164_09555</name>
</gene>
<reference evidence="1 2" key="1">
    <citation type="submission" date="2019-01" db="EMBL/GenBank/DDBJ databases">
        <title>Draft genome assembly of Photorhabdus luminescens subsp. sonorensis Caborca.</title>
        <authorList>
            <person name="Duong D.A."/>
            <person name="Espinosa-Artiles P."/>
            <person name="Orozco R.A."/>
            <person name="Molnar I."/>
            <person name="Stock P."/>
        </authorList>
    </citation>
    <scope>NUCLEOTIDE SEQUENCE [LARGE SCALE GENOMIC DNA]</scope>
    <source>
        <strain evidence="1 2">Caborca</strain>
    </source>
</reference>
<dbReference type="RefSeq" id="WP_139655487.1">
    <property type="nucleotide sequence ID" value="NZ_CAWOQH010000024.1"/>
</dbReference>
<accession>A0A5C4RI75</accession>
<protein>
    <submittedName>
        <fullName evidence="1">Uncharacterized protein</fullName>
    </submittedName>
</protein>
<proteinExistence type="predicted"/>
<evidence type="ECO:0000313" key="2">
    <source>
        <dbReference type="Proteomes" id="UP000307592"/>
    </source>
</evidence>
<comment type="caution">
    <text evidence="1">The sequence shown here is derived from an EMBL/GenBank/DDBJ whole genome shotgun (WGS) entry which is preliminary data.</text>
</comment>
<dbReference type="EMBL" id="SBIJ01000012">
    <property type="protein sequence ID" value="TNH43782.1"/>
    <property type="molecule type" value="Genomic_DNA"/>
</dbReference>
<dbReference type="AlphaFoldDB" id="A0A5C4RI75"/>